<dbReference type="EMBL" id="SNVI01000008">
    <property type="protein sequence ID" value="TFE37024.1"/>
    <property type="molecule type" value="Genomic_DNA"/>
</dbReference>
<evidence type="ECO:0000256" key="6">
    <source>
        <dbReference type="SAM" id="MobiDB-lite"/>
    </source>
</evidence>
<dbReference type="RefSeq" id="WP_134466906.1">
    <property type="nucleotide sequence ID" value="NZ_SNVI01000008.1"/>
</dbReference>
<dbReference type="GO" id="GO:0020037">
    <property type="term" value="F:heme binding"/>
    <property type="evidence" value="ECO:0007669"/>
    <property type="project" value="InterPro"/>
</dbReference>
<comment type="similarity">
    <text evidence="5">Belongs to the truncated hemoglobin family. Group II subfamily.</text>
</comment>
<organism evidence="7 8">
    <name type="scientific">Paraburkholderia dipogonis</name>
    <dbReference type="NCBI Taxonomy" id="1211383"/>
    <lineage>
        <taxon>Bacteria</taxon>
        <taxon>Pseudomonadati</taxon>
        <taxon>Pseudomonadota</taxon>
        <taxon>Betaproteobacteria</taxon>
        <taxon>Burkholderiales</taxon>
        <taxon>Burkholderiaceae</taxon>
        <taxon>Paraburkholderia</taxon>
    </lineage>
</organism>
<feature type="region of interest" description="Disordered" evidence="6">
    <location>
        <begin position="1"/>
        <end position="20"/>
    </location>
</feature>
<evidence type="ECO:0000256" key="3">
    <source>
        <dbReference type="ARBA" id="ARBA00022723"/>
    </source>
</evidence>
<dbReference type="GO" id="GO:0005344">
    <property type="term" value="F:oxygen carrier activity"/>
    <property type="evidence" value="ECO:0007669"/>
    <property type="project" value="InterPro"/>
</dbReference>
<gene>
    <name evidence="7" type="ORF">E2553_43500</name>
</gene>
<evidence type="ECO:0000256" key="5">
    <source>
        <dbReference type="ARBA" id="ARBA00034496"/>
    </source>
</evidence>
<dbReference type="Pfam" id="PF01152">
    <property type="entry name" value="Bac_globin"/>
    <property type="match status" value="1"/>
</dbReference>
<dbReference type="SUPFAM" id="SSF46458">
    <property type="entry name" value="Globin-like"/>
    <property type="match status" value="1"/>
</dbReference>
<name>A0A4Y8MI15_9BURK</name>
<evidence type="ECO:0000256" key="1">
    <source>
        <dbReference type="ARBA" id="ARBA00022448"/>
    </source>
</evidence>
<sequence>MDTPTTQPSRPVPRETHFDRLGGETDVNRLVDAFYRHMDTRADAQRIRAMHHPDLSSTKAVLVLYLCEWLGADKRYSAQRGQPRLRTRHAAFAIGTAERDAWLACMRAAFDETGVDPALRDELMQAFFKIADRMRNTQTCPPFNSVQPEDL</sequence>
<dbReference type="GO" id="GO:0046872">
    <property type="term" value="F:metal ion binding"/>
    <property type="evidence" value="ECO:0007669"/>
    <property type="project" value="UniProtKB-KW"/>
</dbReference>
<reference evidence="7 8" key="1">
    <citation type="submission" date="2019-03" db="EMBL/GenBank/DDBJ databases">
        <title>Complete Genome Sequence of Paraburkholderia dipogonis ICMP 19430T, a Nitrogen-fixing Symbiont of the South African Invasive Legume Dipogon lignosus in New Zealand.</title>
        <authorList>
            <person name="De Meyer S.E."/>
        </authorList>
    </citation>
    <scope>NUCLEOTIDE SEQUENCE [LARGE SCALE GENOMIC DNA]</scope>
    <source>
        <strain evidence="7 8">ICMP 19430</strain>
    </source>
</reference>
<keyword evidence="4" id="KW-0408">Iron</keyword>
<protein>
    <submittedName>
        <fullName evidence="7">Globin</fullName>
    </submittedName>
</protein>
<evidence type="ECO:0000256" key="4">
    <source>
        <dbReference type="ARBA" id="ARBA00023004"/>
    </source>
</evidence>
<keyword evidence="3" id="KW-0479">Metal-binding</keyword>
<dbReference type="PANTHER" id="PTHR47366:SF1">
    <property type="entry name" value="TWO-ON-TWO HEMOGLOBIN-3"/>
    <property type="match status" value="1"/>
</dbReference>
<evidence type="ECO:0000256" key="2">
    <source>
        <dbReference type="ARBA" id="ARBA00022617"/>
    </source>
</evidence>
<proteinExistence type="inferred from homology"/>
<dbReference type="InterPro" id="IPR001486">
    <property type="entry name" value="Hemoglobin_trunc"/>
</dbReference>
<dbReference type="InterPro" id="IPR012292">
    <property type="entry name" value="Globin/Proto"/>
</dbReference>
<dbReference type="Gene3D" id="1.10.490.10">
    <property type="entry name" value="Globins"/>
    <property type="match status" value="1"/>
</dbReference>
<dbReference type="GO" id="GO:0019825">
    <property type="term" value="F:oxygen binding"/>
    <property type="evidence" value="ECO:0007669"/>
    <property type="project" value="InterPro"/>
</dbReference>
<dbReference type="Proteomes" id="UP000297385">
    <property type="component" value="Unassembled WGS sequence"/>
</dbReference>
<evidence type="ECO:0000313" key="8">
    <source>
        <dbReference type="Proteomes" id="UP000297385"/>
    </source>
</evidence>
<evidence type="ECO:0000313" key="7">
    <source>
        <dbReference type="EMBL" id="TFE37024.1"/>
    </source>
</evidence>
<dbReference type="PANTHER" id="PTHR47366">
    <property type="entry name" value="TWO-ON-TWO HEMOGLOBIN-3"/>
    <property type="match status" value="1"/>
</dbReference>
<accession>A0A4Y8MI15</accession>
<dbReference type="AlphaFoldDB" id="A0A4Y8MI15"/>
<comment type="caution">
    <text evidence="7">The sequence shown here is derived from an EMBL/GenBank/DDBJ whole genome shotgun (WGS) entry which is preliminary data.</text>
</comment>
<dbReference type="InterPro" id="IPR044203">
    <property type="entry name" value="GlbO/GLB3-like"/>
</dbReference>
<keyword evidence="2" id="KW-0349">Heme</keyword>
<dbReference type="CDD" id="cd14773">
    <property type="entry name" value="TrHb2_PhHbO-like_O"/>
    <property type="match status" value="1"/>
</dbReference>
<dbReference type="InterPro" id="IPR009050">
    <property type="entry name" value="Globin-like_sf"/>
</dbReference>
<keyword evidence="1" id="KW-0813">Transport</keyword>